<proteinExistence type="predicted"/>
<name>A0A3E1B5M1_RHILT</name>
<evidence type="ECO:0000313" key="1">
    <source>
        <dbReference type="EMBL" id="RFB86198.1"/>
    </source>
</evidence>
<comment type="caution">
    <text evidence="1">The sequence shown here is derived from an EMBL/GenBank/DDBJ whole genome shotgun (WGS) entry which is preliminary data.</text>
</comment>
<organism evidence="1 2">
    <name type="scientific">Rhizobium leguminosarum bv. trifolii</name>
    <dbReference type="NCBI Taxonomy" id="386"/>
    <lineage>
        <taxon>Bacteria</taxon>
        <taxon>Pseudomonadati</taxon>
        <taxon>Pseudomonadota</taxon>
        <taxon>Alphaproteobacteria</taxon>
        <taxon>Hyphomicrobiales</taxon>
        <taxon>Rhizobiaceae</taxon>
        <taxon>Rhizobium/Agrobacterium group</taxon>
        <taxon>Rhizobium</taxon>
    </lineage>
</organism>
<dbReference type="Proteomes" id="UP000256748">
    <property type="component" value="Unassembled WGS sequence"/>
</dbReference>
<dbReference type="EMBL" id="NAOO01000034">
    <property type="protein sequence ID" value="RFB86198.1"/>
    <property type="molecule type" value="Genomic_DNA"/>
</dbReference>
<protein>
    <submittedName>
        <fullName evidence="1">Uncharacterized protein</fullName>
    </submittedName>
</protein>
<accession>A0A3E1B5M1</accession>
<reference evidence="1 2" key="1">
    <citation type="submission" date="2017-03" db="EMBL/GenBank/DDBJ databases">
        <title>Genome analysis of Rhizobial strains effectives or ineffectives for nitrogen fixation isolated from bean seeds.</title>
        <authorList>
            <person name="Peralta H."/>
            <person name="Aguilar-Vera A."/>
            <person name="Mora Y."/>
            <person name="Vargas-Lagunas C."/>
            <person name="Girard L."/>
            <person name="Mora J."/>
        </authorList>
    </citation>
    <scope>NUCLEOTIDE SEQUENCE [LARGE SCALE GENOMIC DNA]</scope>
    <source>
        <strain evidence="1 2">CCGM5</strain>
    </source>
</reference>
<gene>
    <name evidence="1" type="ORF">B5K10_25560</name>
</gene>
<evidence type="ECO:0000313" key="2">
    <source>
        <dbReference type="Proteomes" id="UP000256748"/>
    </source>
</evidence>
<dbReference type="AlphaFoldDB" id="A0A3E1B5M1"/>
<sequence length="75" mass="8647">MRANETELQMIMRHIQDGDAIVARQTGLLKRLVALRLPTKKAGERLTLGRIQFEHILHLQRLSDWTTLEGKSDVQ</sequence>